<dbReference type="HAMAP" id="MF_00645">
    <property type="entry name" value="AMMECR1"/>
    <property type="match status" value="1"/>
</dbReference>
<dbReference type="KEGG" id="mfc:BRM9_1520"/>
<dbReference type="GeneID" id="24792686"/>
<dbReference type="STRING" id="2162.BRM9_1520"/>
<accession>A0A089ZVF3</accession>
<evidence type="ECO:0000313" key="3">
    <source>
        <dbReference type="EMBL" id="AIS32334.1"/>
    </source>
</evidence>
<dbReference type="InterPro" id="IPR002733">
    <property type="entry name" value="AMMECR1_domain"/>
</dbReference>
<proteinExistence type="inferred from homology"/>
<reference evidence="3 4" key="1">
    <citation type="submission" date="2013-12" db="EMBL/GenBank/DDBJ databases">
        <title>The complete genome sequence of Methanobacterium sp. BRM9.</title>
        <authorList>
            <consortium name="Pastoral Greenhouse Gas Research Consortium"/>
            <person name="Kelly W.J."/>
            <person name="Leahy S.C."/>
            <person name="Perry R."/>
            <person name="Li D."/>
            <person name="Altermann E."/>
            <person name="Lambie S.C."/>
            <person name="Attwood G.T."/>
        </authorList>
    </citation>
    <scope>NUCLEOTIDE SEQUENCE [LARGE SCALE GENOMIC DNA]</scope>
    <source>
        <strain evidence="3 4">BRM9</strain>
    </source>
</reference>
<dbReference type="Gene3D" id="3.30.1490.150">
    <property type="entry name" value="Hypothetical protein ph0010, domain 2"/>
    <property type="match status" value="1"/>
</dbReference>
<dbReference type="InterPro" id="IPR023473">
    <property type="entry name" value="AMMECR1"/>
</dbReference>
<organism evidence="3 4">
    <name type="scientific">Methanobacterium formicicum</name>
    <dbReference type="NCBI Taxonomy" id="2162"/>
    <lineage>
        <taxon>Archaea</taxon>
        <taxon>Methanobacteriati</taxon>
        <taxon>Methanobacteriota</taxon>
        <taxon>Methanomada group</taxon>
        <taxon>Methanobacteria</taxon>
        <taxon>Methanobacteriales</taxon>
        <taxon>Methanobacteriaceae</taxon>
        <taxon>Methanobacterium</taxon>
    </lineage>
</organism>
<sequence length="187" mass="20711">MISDEEGEFLVALARRSLETYIKEGTIIKVPDNVNPKLNEEMGAFVTLTRDGDLRGCIGYPEPVKPLAQAVIEVAISAATGDPRFPPVTAAELGSIQVEVSVLTRPELIEVQKPADYLDKIEVGYDGLIVERGIYRGLLLPQVPLEWNWDIEDFLANTCMKAGLSPDCWLQEGVKIYSFHSQIFSES</sequence>
<dbReference type="PROSITE" id="PS51112">
    <property type="entry name" value="AMMECR1"/>
    <property type="match status" value="1"/>
</dbReference>
<dbReference type="Pfam" id="PF01871">
    <property type="entry name" value="AMMECR1"/>
    <property type="match status" value="1"/>
</dbReference>
<dbReference type="PANTHER" id="PTHR13016">
    <property type="entry name" value="AMMECR1 HOMOLOG"/>
    <property type="match status" value="1"/>
</dbReference>
<protein>
    <recommendedName>
        <fullName evidence="1">Protein BRM9_1520</fullName>
    </recommendedName>
</protein>
<dbReference type="EMBL" id="CP006933">
    <property type="protein sequence ID" value="AIS32334.1"/>
    <property type="molecule type" value="Genomic_DNA"/>
</dbReference>
<name>A0A089ZVF3_METFO</name>
<dbReference type="OrthoDB" id="25187at2157"/>
<evidence type="ECO:0000259" key="2">
    <source>
        <dbReference type="PROSITE" id="PS51112"/>
    </source>
</evidence>
<dbReference type="RefSeq" id="WP_048085328.1">
    <property type="nucleotide sequence ID" value="NZ_CP006933.1"/>
</dbReference>
<evidence type="ECO:0000313" key="4">
    <source>
        <dbReference type="Proteomes" id="UP000029661"/>
    </source>
</evidence>
<evidence type="ECO:0000256" key="1">
    <source>
        <dbReference type="HAMAP-Rule" id="MF_00645"/>
    </source>
</evidence>
<dbReference type="PANTHER" id="PTHR13016:SF0">
    <property type="entry name" value="AMME SYNDROME CANDIDATE GENE 1 PROTEIN"/>
    <property type="match status" value="1"/>
</dbReference>
<gene>
    <name evidence="3" type="ORF">BRM9_1520</name>
</gene>
<feature type="domain" description="AMMECR1" evidence="2">
    <location>
        <begin position="5"/>
        <end position="187"/>
    </location>
</feature>
<dbReference type="SUPFAM" id="SSF143447">
    <property type="entry name" value="AMMECR1-like"/>
    <property type="match status" value="1"/>
</dbReference>
<dbReference type="InterPro" id="IPR027485">
    <property type="entry name" value="AMMECR1_N"/>
</dbReference>
<dbReference type="NCBIfam" id="TIGR04335">
    <property type="entry name" value="AmmeMemoSam_A"/>
    <property type="match status" value="1"/>
</dbReference>
<dbReference type="NCBIfam" id="TIGR00296">
    <property type="entry name" value="TIGR00296 family protein"/>
    <property type="match status" value="1"/>
</dbReference>
<dbReference type="AlphaFoldDB" id="A0A089ZVF3"/>
<dbReference type="InterPro" id="IPR023472">
    <property type="entry name" value="Uncharacterised_MJ0810"/>
</dbReference>
<dbReference type="InterPro" id="IPR027623">
    <property type="entry name" value="AmmeMemoSam_A"/>
</dbReference>
<dbReference type="Proteomes" id="UP000029661">
    <property type="component" value="Chromosome"/>
</dbReference>
<dbReference type="Gene3D" id="3.30.700.20">
    <property type="entry name" value="Hypothetical protein ph0010, domain 1"/>
    <property type="match status" value="1"/>
</dbReference>
<dbReference type="InterPro" id="IPR036071">
    <property type="entry name" value="AMMECR1_dom_sf"/>
</dbReference>